<keyword evidence="9 11" id="KW-0934">Plastid</keyword>
<evidence type="ECO:0000256" key="3">
    <source>
        <dbReference type="ARBA" id="ARBA00022884"/>
    </source>
</evidence>
<gene>
    <name evidence="7 11" type="primary">rps3</name>
</gene>
<dbReference type="InterPro" id="IPR018280">
    <property type="entry name" value="Ribosomal_uS3_CS"/>
</dbReference>
<dbReference type="SUPFAM" id="SSF54821">
    <property type="entry name" value="Ribosomal protein S3 C-terminal domain"/>
    <property type="match status" value="1"/>
</dbReference>
<evidence type="ECO:0000256" key="8">
    <source>
        <dbReference type="RuleBase" id="RU003624"/>
    </source>
</evidence>
<dbReference type="Gene3D" id="3.30.1140.32">
    <property type="entry name" value="Ribosomal protein S3, C-terminal domain"/>
    <property type="match status" value="1"/>
</dbReference>
<dbReference type="Pfam" id="PF00189">
    <property type="entry name" value="Ribosomal_S3_C"/>
    <property type="match status" value="1"/>
</dbReference>
<evidence type="ECO:0000256" key="9">
    <source>
        <dbReference type="RuleBase" id="RU003626"/>
    </source>
</evidence>
<proteinExistence type="inferred from homology"/>
<comment type="similarity">
    <text evidence="1 7 8">Belongs to the universal ribosomal protein uS3 family.</text>
</comment>
<dbReference type="GO" id="GO:0022627">
    <property type="term" value="C:cytosolic small ribosomal subunit"/>
    <property type="evidence" value="ECO:0007669"/>
    <property type="project" value="TreeGrafter"/>
</dbReference>
<dbReference type="PANTHER" id="PTHR11760:SF19">
    <property type="entry name" value="SMALL RIBOSOMAL SUBUNIT PROTEIN US3C"/>
    <property type="match status" value="1"/>
</dbReference>
<dbReference type="GeneID" id="38279266"/>
<name>A0A386B104_9CHLO</name>
<accession>A0A386B104</accession>
<dbReference type="InterPro" id="IPR015946">
    <property type="entry name" value="KH_dom-like_a/b"/>
</dbReference>
<dbReference type="PROSITE" id="PS00548">
    <property type="entry name" value="RIBOSOMAL_S3"/>
    <property type="match status" value="1"/>
</dbReference>
<evidence type="ECO:0000256" key="1">
    <source>
        <dbReference type="ARBA" id="ARBA00010761"/>
    </source>
</evidence>
<evidence type="ECO:0000256" key="7">
    <source>
        <dbReference type="HAMAP-Rule" id="MF_01309"/>
    </source>
</evidence>
<evidence type="ECO:0000259" key="10">
    <source>
        <dbReference type="PROSITE" id="PS50823"/>
    </source>
</evidence>
<sequence length="214" mass="24728">MGQKVHPIGFRLGISQTHFSQWFVRPKDYSKYLFEDHFLRTTLQQRYGHLGLEKIEILRKLEDHIEILIVANKADLLVGKKGEDLKKFQQDIKKILKNYRQNQTNFQTHPKVALSVLGGSQTSASSVADFLIELLEKRVPYRLALNLFFKKRIQTDGIKIQLSGRLNGAEIARTEWVREGNLPLQTLQANIDYSCKQAQTLYGVLGIKVWIYSK</sequence>
<dbReference type="InterPro" id="IPR005704">
    <property type="entry name" value="Ribosomal_uS3_bac-typ"/>
</dbReference>
<feature type="domain" description="KH type-2" evidence="10">
    <location>
        <begin position="39"/>
        <end position="118"/>
    </location>
</feature>
<reference evidence="11" key="2">
    <citation type="journal article" date="2019" name="Mol. Phylogenet. Evol.">
        <title>Reassessment of the classification of bryopsidales (chlorophyta) based on chloroplast phylogenomic analyses.</title>
        <authorList>
            <person name="Cremen M.C."/>
            <person name="Leliaert F."/>
            <person name="West J."/>
            <person name="Lam D.W."/>
            <person name="Shimada S."/>
            <person name="Lopez-Bautista J.M."/>
            <person name="Verbruggen H."/>
        </authorList>
    </citation>
    <scope>NUCLEOTIDE SEQUENCE</scope>
</reference>
<evidence type="ECO:0000256" key="5">
    <source>
        <dbReference type="ARBA" id="ARBA00023274"/>
    </source>
</evidence>
<dbReference type="Gene3D" id="3.30.300.20">
    <property type="match status" value="1"/>
</dbReference>
<evidence type="ECO:0000313" key="11">
    <source>
        <dbReference type="EMBL" id="AYC65382.1"/>
    </source>
</evidence>
<dbReference type="PROSITE" id="PS50823">
    <property type="entry name" value="KH_TYPE_2"/>
    <property type="match status" value="1"/>
</dbReference>
<dbReference type="EMBL" id="MH591109">
    <property type="protein sequence ID" value="AYC65382.1"/>
    <property type="molecule type" value="Genomic_DNA"/>
</dbReference>
<dbReference type="InterPro" id="IPR036419">
    <property type="entry name" value="Ribosomal_S3_C_sf"/>
</dbReference>
<dbReference type="InterPro" id="IPR057258">
    <property type="entry name" value="Ribosomal_uS3"/>
</dbReference>
<keyword evidence="5 7" id="KW-0687">Ribonucleoprotein</keyword>
<keyword evidence="9 11" id="KW-0150">Chloroplast</keyword>
<dbReference type="GO" id="GO:0003735">
    <property type="term" value="F:structural constituent of ribosome"/>
    <property type="evidence" value="ECO:0007669"/>
    <property type="project" value="InterPro"/>
</dbReference>
<dbReference type="SUPFAM" id="SSF54814">
    <property type="entry name" value="Prokaryotic type KH domain (KH-domain type II)"/>
    <property type="match status" value="1"/>
</dbReference>
<dbReference type="RefSeq" id="YP_009519343.1">
    <property type="nucleotide sequence ID" value="NC_039525.1"/>
</dbReference>
<comment type="subcellular location">
    <subcellularLocation>
        <location evidence="7 9">Plastid</location>
        <location evidence="7 9">Chloroplast</location>
    </subcellularLocation>
</comment>
<organism evidence="11">
    <name type="scientific">Pseudocodium devriesii</name>
    <dbReference type="NCBI Taxonomy" id="453070"/>
    <lineage>
        <taxon>Eukaryota</taxon>
        <taxon>Viridiplantae</taxon>
        <taxon>Chlorophyta</taxon>
        <taxon>core chlorophytes</taxon>
        <taxon>Ulvophyceae</taxon>
        <taxon>TCBD clade</taxon>
        <taxon>Bryopsidales</taxon>
        <taxon>Halimedineae</taxon>
        <taxon>Halimedaceae</taxon>
        <taxon>Pseudocodieae</taxon>
        <taxon>Pseudocodium</taxon>
    </lineage>
</organism>
<dbReference type="NCBIfam" id="TIGR01009">
    <property type="entry name" value="rpsC_bact"/>
    <property type="match status" value="1"/>
</dbReference>
<dbReference type="InterPro" id="IPR009019">
    <property type="entry name" value="KH_sf_prok-type"/>
</dbReference>
<dbReference type="AlphaFoldDB" id="A0A386B104"/>
<dbReference type="GO" id="GO:0006412">
    <property type="term" value="P:translation"/>
    <property type="evidence" value="ECO:0007669"/>
    <property type="project" value="UniProtKB-UniRule"/>
</dbReference>
<dbReference type="Pfam" id="PF07650">
    <property type="entry name" value="KH_2"/>
    <property type="match status" value="1"/>
</dbReference>
<dbReference type="InterPro" id="IPR004044">
    <property type="entry name" value="KH_dom_type_2"/>
</dbReference>
<dbReference type="GO" id="GO:0009507">
    <property type="term" value="C:chloroplast"/>
    <property type="evidence" value="ECO:0007669"/>
    <property type="project" value="UniProtKB-SubCell"/>
</dbReference>
<keyword evidence="2 7" id="KW-0699">rRNA-binding</keyword>
<dbReference type="HAMAP" id="MF_01309_B">
    <property type="entry name" value="Ribosomal_uS3_B"/>
    <property type="match status" value="1"/>
</dbReference>
<evidence type="ECO:0000256" key="6">
    <source>
        <dbReference type="ARBA" id="ARBA00035154"/>
    </source>
</evidence>
<comment type="subunit">
    <text evidence="7 9">Part of the 30S ribosomal subunit.</text>
</comment>
<keyword evidence="3 7" id="KW-0694">RNA-binding</keyword>
<dbReference type="CDD" id="cd02412">
    <property type="entry name" value="KH-II_30S_S3"/>
    <property type="match status" value="1"/>
</dbReference>
<evidence type="ECO:0000256" key="4">
    <source>
        <dbReference type="ARBA" id="ARBA00022980"/>
    </source>
</evidence>
<geneLocation type="chloroplast" evidence="11"/>
<dbReference type="GO" id="GO:0019843">
    <property type="term" value="F:rRNA binding"/>
    <property type="evidence" value="ECO:0007669"/>
    <property type="project" value="UniProtKB-UniRule"/>
</dbReference>
<reference evidence="11" key="1">
    <citation type="submission" date="2018-07" db="EMBL/GenBank/DDBJ databases">
        <authorList>
            <person name="Quirk P.G."/>
            <person name="Krulwich T.A."/>
        </authorList>
    </citation>
    <scope>NUCLEOTIDE SEQUENCE</scope>
</reference>
<keyword evidence="4 7" id="KW-0689">Ribosomal protein</keyword>
<evidence type="ECO:0000256" key="2">
    <source>
        <dbReference type="ARBA" id="ARBA00022730"/>
    </source>
</evidence>
<dbReference type="PANTHER" id="PTHR11760">
    <property type="entry name" value="30S/40S RIBOSOMAL PROTEIN S3"/>
    <property type="match status" value="1"/>
</dbReference>
<protein>
    <recommendedName>
        <fullName evidence="6 7">Small ribosomal subunit protein uS3c</fullName>
    </recommendedName>
</protein>
<dbReference type="InterPro" id="IPR001351">
    <property type="entry name" value="Ribosomal_uS3_C"/>
</dbReference>